<dbReference type="PANTHER" id="PTHR43790:SF4">
    <property type="entry name" value="GUANOSINE IMPORT ATP-BINDING PROTEIN NUPO"/>
    <property type="match status" value="1"/>
</dbReference>
<dbReference type="Pfam" id="PF00005">
    <property type="entry name" value="ABC_tran"/>
    <property type="match status" value="2"/>
</dbReference>
<keyword evidence="7 10" id="KW-0067">ATP-binding</keyword>
<dbReference type="InterPro" id="IPR017871">
    <property type="entry name" value="ABC_transporter-like_CS"/>
</dbReference>
<dbReference type="InterPro" id="IPR050107">
    <property type="entry name" value="ABC_carbohydrate_import_ATPase"/>
</dbReference>
<dbReference type="AlphaFoldDB" id="A0A0J5TAH2"/>
<evidence type="ECO:0000256" key="8">
    <source>
        <dbReference type="ARBA" id="ARBA00022967"/>
    </source>
</evidence>
<dbReference type="PROSITE" id="PS50893">
    <property type="entry name" value="ABC_TRANSPORTER_2"/>
    <property type="match status" value="2"/>
</dbReference>
<dbReference type="PROSITE" id="PS00211">
    <property type="entry name" value="ABC_TRANSPORTER_1"/>
    <property type="match status" value="2"/>
</dbReference>
<comment type="subcellular location">
    <subcellularLocation>
        <location evidence="1">Cell membrane</location>
        <topology evidence="1">Peripheral membrane protein</topology>
    </subcellularLocation>
</comment>
<protein>
    <submittedName>
        <fullName evidence="10">Heme ABC transporter ATP-binding protein</fullName>
    </submittedName>
</protein>
<dbReference type="InterPro" id="IPR027417">
    <property type="entry name" value="P-loop_NTPase"/>
</dbReference>
<dbReference type="PATRIC" id="fig|189381.10.peg.4367"/>
<dbReference type="RefSeq" id="WP_048003995.1">
    <property type="nucleotide sequence ID" value="NZ_CP047095.1"/>
</dbReference>
<dbReference type="GO" id="GO:0005886">
    <property type="term" value="C:plasma membrane"/>
    <property type="evidence" value="ECO:0007669"/>
    <property type="project" value="UniProtKB-SubCell"/>
</dbReference>
<dbReference type="PANTHER" id="PTHR43790">
    <property type="entry name" value="CARBOHYDRATE TRANSPORT ATP-BINDING PROTEIN MG119-RELATED"/>
    <property type="match status" value="1"/>
</dbReference>
<evidence type="ECO:0000256" key="7">
    <source>
        <dbReference type="ARBA" id="ARBA00022840"/>
    </source>
</evidence>
<keyword evidence="6" id="KW-0547">Nucleotide-binding</keyword>
<gene>
    <name evidence="10" type="ORF">AV649_02245</name>
</gene>
<evidence type="ECO:0000256" key="1">
    <source>
        <dbReference type="ARBA" id="ARBA00004202"/>
    </source>
</evidence>
<comment type="caution">
    <text evidence="10">The sequence shown here is derived from an EMBL/GenBank/DDBJ whole genome shotgun (WGS) entry which is preliminary data.</text>
</comment>
<dbReference type="OrthoDB" id="9771863at2"/>
<dbReference type="CDD" id="cd03215">
    <property type="entry name" value="ABC_Carb_Monos_II"/>
    <property type="match status" value="1"/>
</dbReference>
<name>A0A0J5TAH2_9BACI</name>
<dbReference type="Gene3D" id="3.40.50.300">
    <property type="entry name" value="P-loop containing nucleotide triphosphate hydrolases"/>
    <property type="match status" value="2"/>
</dbReference>
<dbReference type="InterPro" id="IPR003593">
    <property type="entry name" value="AAA+_ATPase"/>
</dbReference>
<keyword evidence="4" id="KW-1003">Cell membrane</keyword>
<evidence type="ECO:0000256" key="4">
    <source>
        <dbReference type="ARBA" id="ARBA00022475"/>
    </source>
</evidence>
<dbReference type="CDD" id="cd03216">
    <property type="entry name" value="ABC_Carb_Monos_I"/>
    <property type="match status" value="1"/>
</dbReference>
<dbReference type="GO" id="GO:0005524">
    <property type="term" value="F:ATP binding"/>
    <property type="evidence" value="ECO:0007669"/>
    <property type="project" value="UniProtKB-KW"/>
</dbReference>
<evidence type="ECO:0000256" key="6">
    <source>
        <dbReference type="ARBA" id="ARBA00022741"/>
    </source>
</evidence>
<keyword evidence="3" id="KW-0813">Transport</keyword>
<proteinExistence type="inferred from homology"/>
<accession>A0A0J5TAH2</accession>
<dbReference type="FunFam" id="3.40.50.300:FF:000127">
    <property type="entry name" value="Ribose import ATP-binding protein RbsA"/>
    <property type="match status" value="1"/>
</dbReference>
<reference evidence="11" key="1">
    <citation type="submission" date="2016-01" db="EMBL/GenBank/DDBJ databases">
        <title>Whole genome sequencing of Bhargavaea cecembensis T14.</title>
        <authorList>
            <person name="Hong K.W."/>
        </authorList>
    </citation>
    <scope>NUCLEOTIDE SEQUENCE [LARGE SCALE GENOMIC DNA]</scope>
    <source>
        <strain evidence="11">M19</strain>
    </source>
</reference>
<dbReference type="FunFam" id="3.40.50.300:FF:001390">
    <property type="entry name" value="ABC transporter, ATP-binding protein"/>
    <property type="match status" value="1"/>
</dbReference>
<evidence type="ECO:0000256" key="5">
    <source>
        <dbReference type="ARBA" id="ARBA00022737"/>
    </source>
</evidence>
<keyword evidence="9" id="KW-0472">Membrane</keyword>
<evidence type="ECO:0000313" key="10">
    <source>
        <dbReference type="EMBL" id="KZE49871.1"/>
    </source>
</evidence>
<organism evidence="10 11">
    <name type="scientific">Rossellomorea marisflavi</name>
    <dbReference type="NCBI Taxonomy" id="189381"/>
    <lineage>
        <taxon>Bacteria</taxon>
        <taxon>Bacillati</taxon>
        <taxon>Bacillota</taxon>
        <taxon>Bacilli</taxon>
        <taxon>Bacillales</taxon>
        <taxon>Bacillaceae</taxon>
        <taxon>Rossellomorea</taxon>
    </lineage>
</organism>
<dbReference type="SMART" id="SM00382">
    <property type="entry name" value="AAA"/>
    <property type="match status" value="1"/>
</dbReference>
<sequence length="511" mass="56311">MDYVIEMLNIRKEFPGIVANDNITLQLKQGEIHALLGENGAGKSTLMNVLFGLYQPEQGEIRVRGKKVDITNPNIANDLGIGMVHQHFMLVDTFTVTENIILGREPKSGATVDIKKAEKEISDISEKYGLRVDPSAKISDISVGMQQRVEILKTLYRGAEILIFDEPTAVLTPQEIKELIQIMKTLIKEGKSIILITHKLKEIMEVCDNVTVIRKGKGIGTVSVSDTNPNHLASLMVGREVTFKTEKIPASPKDVVLEVRDLQVKDSRNVPVVKGLNLDLKAGEILGIAGVDGNGQSELIEAITGLMKADSGSIKLNGKEILNMKPRKIYEAGVGHIPQDRHKHGLVLDFPIGENIVLQNYYKKPYSNKGILSYKNIYNHARKIIAEFDVRTPSEYTLARSLSGGNQQKAIIGREVDKDPDLLIAAQPTRGLDVGAIEFIHRRLIEQRDNGKAVLLLSFELDEILNVSDRIAVIYEGQIVAIVDPKETTEQELGLLMAGSKGKGTGETSHV</sequence>
<evidence type="ECO:0000256" key="3">
    <source>
        <dbReference type="ARBA" id="ARBA00022448"/>
    </source>
</evidence>
<dbReference type="InterPro" id="IPR003439">
    <property type="entry name" value="ABC_transporter-like_ATP-bd"/>
</dbReference>
<dbReference type="GO" id="GO:0016887">
    <property type="term" value="F:ATP hydrolysis activity"/>
    <property type="evidence" value="ECO:0007669"/>
    <property type="project" value="InterPro"/>
</dbReference>
<keyword evidence="8" id="KW-1278">Translocase</keyword>
<dbReference type="Proteomes" id="UP000076510">
    <property type="component" value="Unassembled WGS sequence"/>
</dbReference>
<comment type="similarity">
    <text evidence="2">Belongs to the ABC transporter superfamily.</text>
</comment>
<dbReference type="EMBL" id="LQQY01000012">
    <property type="protein sequence ID" value="KZE49871.1"/>
    <property type="molecule type" value="Genomic_DNA"/>
</dbReference>
<evidence type="ECO:0000256" key="2">
    <source>
        <dbReference type="ARBA" id="ARBA00005417"/>
    </source>
</evidence>
<keyword evidence="5" id="KW-0677">Repeat</keyword>
<dbReference type="SUPFAM" id="SSF52540">
    <property type="entry name" value="P-loop containing nucleoside triphosphate hydrolases"/>
    <property type="match status" value="2"/>
</dbReference>
<evidence type="ECO:0000256" key="9">
    <source>
        <dbReference type="ARBA" id="ARBA00023136"/>
    </source>
</evidence>
<evidence type="ECO:0000313" key="11">
    <source>
        <dbReference type="Proteomes" id="UP000076510"/>
    </source>
</evidence>